<organism evidence="1">
    <name type="scientific">hydrothermal vent metagenome</name>
    <dbReference type="NCBI Taxonomy" id="652676"/>
    <lineage>
        <taxon>unclassified sequences</taxon>
        <taxon>metagenomes</taxon>
        <taxon>ecological metagenomes</taxon>
    </lineage>
</organism>
<dbReference type="EMBL" id="UOFR01000055">
    <property type="protein sequence ID" value="VAW97855.1"/>
    <property type="molecule type" value="Genomic_DNA"/>
</dbReference>
<evidence type="ECO:0000313" key="1">
    <source>
        <dbReference type="EMBL" id="VAW97855.1"/>
    </source>
</evidence>
<dbReference type="AlphaFoldDB" id="A0A3B0ZW89"/>
<reference evidence="1" key="1">
    <citation type="submission" date="2018-06" db="EMBL/GenBank/DDBJ databases">
        <authorList>
            <person name="Zhirakovskaya E."/>
        </authorList>
    </citation>
    <scope>NUCLEOTIDE SEQUENCE</scope>
</reference>
<protein>
    <submittedName>
        <fullName evidence="1">Uncharacterized protein</fullName>
    </submittedName>
</protein>
<name>A0A3B0ZW89_9ZZZZ</name>
<gene>
    <name evidence="1" type="ORF">MNBD_GAMMA21-2916</name>
</gene>
<proteinExistence type="predicted"/>
<accession>A0A3B0ZW89</accession>
<sequence>MNKIRKLQTHIIFGVAIIAVALLTSNPATAEHMQPDYPDFILDHNVPATVCQVWGGNQEIADYLSYSQYGRITNTHSFETLSVVCPISKNPQTSLASVEVFVTDNHFDSKVGCRLRKMNSHATKVKSSKSDSTAGLASGTGEDILYFPYVEHVASDGVAEFFVLFCTIPPQLTKSVKPSSINSIKIMEYEHPM</sequence>